<dbReference type="PANTHER" id="PTHR31635:SF196">
    <property type="entry name" value="REVERSE TRANSCRIPTASE DOMAIN-CONTAINING PROTEIN-RELATED"/>
    <property type="match status" value="1"/>
</dbReference>
<name>A0A2D4LFS8_9SAUR</name>
<dbReference type="SUPFAM" id="SSF56672">
    <property type="entry name" value="DNA/RNA polymerases"/>
    <property type="match status" value="1"/>
</dbReference>
<dbReference type="EMBL" id="IACM01013499">
    <property type="protein sequence ID" value="LAB19800.1"/>
    <property type="molecule type" value="Transcribed_RNA"/>
</dbReference>
<reference evidence="1" key="2">
    <citation type="submission" date="2017-11" db="EMBL/GenBank/DDBJ databases">
        <title>Coralsnake Venomics: Analyses of Venom Gland Transcriptomes and Proteomes of Six Brazilian Taxa.</title>
        <authorList>
            <person name="Aird S.D."/>
            <person name="Jorge da Silva N."/>
            <person name="Qiu L."/>
            <person name="Villar-Briones A."/>
            <person name="Aparecida-Saddi V."/>
            <person name="Campos-Telles M.P."/>
            <person name="Grau M."/>
            <person name="Mikheyev A.S."/>
        </authorList>
    </citation>
    <scope>NUCLEOTIDE SEQUENCE</scope>
    <source>
        <tissue evidence="1">Venom_gland</tissue>
    </source>
</reference>
<sequence length="199" mass="23317">MKKREKKIALKYFKDLYRQKIIETDKIDQYLKTDRMSSIEEEKRNILNREITLTELKEAIQKQKPNKTPGPDGLPGELYQKLGESLELVLLEVCNEALLNAKIPESWRESYITLIPKEGIDVNQIKNYRPISLLNADYKIFMSIIAGRTKRILNEIIHSDQNGFLPQRQIRDNIRIVLNILEYYEMQPGRQVAPVFLDA</sequence>
<protein>
    <submittedName>
        <fullName evidence="1">Uncharacterized protein</fullName>
    </submittedName>
</protein>
<dbReference type="InterPro" id="IPR043502">
    <property type="entry name" value="DNA/RNA_pol_sf"/>
</dbReference>
<dbReference type="PANTHER" id="PTHR31635">
    <property type="entry name" value="REVERSE TRANSCRIPTASE DOMAIN-CONTAINING PROTEIN-RELATED"/>
    <property type="match status" value="1"/>
</dbReference>
<proteinExistence type="predicted"/>
<organism evidence="1">
    <name type="scientific">Micrurus spixii</name>
    <name type="common">Amazon coral snake</name>
    <dbReference type="NCBI Taxonomy" id="129469"/>
    <lineage>
        <taxon>Eukaryota</taxon>
        <taxon>Metazoa</taxon>
        <taxon>Chordata</taxon>
        <taxon>Craniata</taxon>
        <taxon>Vertebrata</taxon>
        <taxon>Euteleostomi</taxon>
        <taxon>Lepidosauria</taxon>
        <taxon>Squamata</taxon>
        <taxon>Bifurcata</taxon>
        <taxon>Unidentata</taxon>
        <taxon>Episquamata</taxon>
        <taxon>Toxicofera</taxon>
        <taxon>Serpentes</taxon>
        <taxon>Colubroidea</taxon>
        <taxon>Elapidae</taxon>
        <taxon>Elapinae</taxon>
        <taxon>Micrurus</taxon>
    </lineage>
</organism>
<reference evidence="1" key="1">
    <citation type="submission" date="2017-07" db="EMBL/GenBank/DDBJ databases">
        <authorList>
            <person name="Mikheyev A."/>
            <person name="Grau M."/>
        </authorList>
    </citation>
    <scope>NUCLEOTIDE SEQUENCE</scope>
    <source>
        <tissue evidence="1">Venom_gland</tissue>
    </source>
</reference>
<accession>A0A2D4LFS8</accession>
<dbReference type="AlphaFoldDB" id="A0A2D4LFS8"/>
<evidence type="ECO:0000313" key="1">
    <source>
        <dbReference type="EMBL" id="LAB19800.1"/>
    </source>
</evidence>